<dbReference type="PANTHER" id="PTHR46708:SF2">
    <property type="entry name" value="FIBRONECTIN TYPE-III DOMAIN-CONTAINING PROTEIN"/>
    <property type="match status" value="1"/>
</dbReference>
<dbReference type="InterPro" id="IPR013783">
    <property type="entry name" value="Ig-like_fold"/>
</dbReference>
<dbReference type="SUPFAM" id="SSF49265">
    <property type="entry name" value="Fibronectin type III"/>
    <property type="match status" value="3"/>
</dbReference>
<dbReference type="InterPro" id="IPR003961">
    <property type="entry name" value="FN3_dom"/>
</dbReference>
<dbReference type="PANTHER" id="PTHR46708">
    <property type="entry name" value="TENASCIN"/>
    <property type="match status" value="1"/>
</dbReference>
<evidence type="ECO:0000256" key="2">
    <source>
        <dbReference type="SAM" id="SignalP"/>
    </source>
</evidence>
<dbReference type="InterPro" id="IPR036116">
    <property type="entry name" value="FN3_sf"/>
</dbReference>
<dbReference type="EMBL" id="OM863557">
    <property type="protein sequence ID" value="UPP37724.1"/>
    <property type="molecule type" value="mRNA"/>
</dbReference>
<dbReference type="Gene3D" id="2.60.40.10">
    <property type="entry name" value="Immunoglobulins"/>
    <property type="match status" value="5"/>
</dbReference>
<dbReference type="PROSITE" id="PS50853">
    <property type="entry name" value="FN3"/>
    <property type="match status" value="4"/>
</dbReference>
<feature type="signal peptide" evidence="2">
    <location>
        <begin position="1"/>
        <end position="19"/>
    </location>
</feature>
<protein>
    <submittedName>
        <fullName evidence="4">Fibronectin type 3-like protein</fullName>
    </submittedName>
</protein>
<feature type="domain" description="Fibronectin type-III" evidence="3">
    <location>
        <begin position="236"/>
        <end position="326"/>
    </location>
</feature>
<name>A0A8U0BY92_PINFU</name>
<dbReference type="SMART" id="SM00060">
    <property type="entry name" value="FN3"/>
    <property type="match status" value="5"/>
</dbReference>
<accession>A0A8U0BY92</accession>
<dbReference type="Pfam" id="PF00041">
    <property type="entry name" value="fn3"/>
    <property type="match status" value="3"/>
</dbReference>
<dbReference type="AlphaFoldDB" id="A0A8U0BY92"/>
<feature type="domain" description="Fibronectin type-III" evidence="3">
    <location>
        <begin position="127"/>
        <end position="232"/>
    </location>
</feature>
<proteinExistence type="evidence at transcript level"/>
<feature type="chain" id="PRO_5035794714" evidence="2">
    <location>
        <begin position="20"/>
        <end position="620"/>
    </location>
</feature>
<sequence length="620" mass="69010">MREQFSILVSILLFSSSRGQMGQVGTAGQNTQWTSADFANVDNHLQKIQLYAKSLQDIMYQERMKLYPWMPNATATSINLGPAAVPEAIDTRLTKIEFKLGDLLTNYSPCPSRGAVGPPVSPPGPPPPRNVIIQSETLGNSSSIVVSWDPPNIMGPDVPVDKLQYKVYFVPIDEYGQQTAAQVVFSICDASQTSASITDLYPSSFYKIWVGSVLCLSSESNSSAKSMKTPDIIPSEPVNLRVEGTKANAIAIRWNPPAVSGSLTNYTIYVASENGSQFQLSVLPRVTNTIMYDLIEGTRYVVSVSAYSDNGEGPKSSPIEVKTDVYYPDMPRNFRVTYVNTTSVGLAWDPPTPTAQAGIIRFYSINYTDSRYTEFFNFKTPDATVTSAIITGLQPATTYYFRAFAHTGRRAGAGSAVVMQDTDMTAPTAPRQLIAESARLDPPPMARLQWLPPEKTYGRLTNYSIHWGVRNGATRKELILDSTLEWYSDYLDDDTVHEFQLFAGNELGYGPPAVVTFSTPKRDTIVPPNVKVERRRNETTSKTELDVTWGPVNRPISGFRILYRKFEWVYTGRWDLKEINDPNARKATIPVQDANYSFIVVVRAYRKGTPKPLQGRRPPW</sequence>
<keyword evidence="1" id="KW-0677">Repeat</keyword>
<feature type="domain" description="Fibronectin type-III" evidence="3">
    <location>
        <begin position="429"/>
        <end position="523"/>
    </location>
</feature>
<evidence type="ECO:0000259" key="3">
    <source>
        <dbReference type="PROSITE" id="PS50853"/>
    </source>
</evidence>
<dbReference type="PRINTS" id="PR00014">
    <property type="entry name" value="FNTYPEIII"/>
</dbReference>
<dbReference type="CDD" id="cd00063">
    <property type="entry name" value="FN3"/>
    <property type="match status" value="4"/>
</dbReference>
<organism evidence="4">
    <name type="scientific">Pinctada fucata</name>
    <name type="common">Akoya pearl oyster</name>
    <name type="synonym">Pinctada imbricata fucata</name>
    <dbReference type="NCBI Taxonomy" id="50426"/>
    <lineage>
        <taxon>Eukaryota</taxon>
        <taxon>Metazoa</taxon>
        <taxon>Spiralia</taxon>
        <taxon>Lophotrochozoa</taxon>
        <taxon>Mollusca</taxon>
        <taxon>Bivalvia</taxon>
        <taxon>Autobranchia</taxon>
        <taxon>Pteriomorphia</taxon>
        <taxon>Pterioida</taxon>
        <taxon>Pterioidea</taxon>
        <taxon>Pteriidae</taxon>
        <taxon>Pinctada</taxon>
    </lineage>
</organism>
<feature type="domain" description="Fibronectin type-III" evidence="3">
    <location>
        <begin position="330"/>
        <end position="428"/>
    </location>
</feature>
<evidence type="ECO:0000313" key="4">
    <source>
        <dbReference type="EMBL" id="UPP37724.1"/>
    </source>
</evidence>
<reference evidence="4" key="1">
    <citation type="submission" date="2022-02" db="EMBL/GenBank/DDBJ databases">
        <authorList>
            <person name="Xinwei X."/>
        </authorList>
    </citation>
    <scope>NUCLEOTIDE SEQUENCE</scope>
    <source>
        <tissue evidence="4">Mantal</tissue>
    </source>
</reference>
<dbReference type="InterPro" id="IPR050991">
    <property type="entry name" value="ECM_Regulatory_Proteins"/>
</dbReference>
<evidence type="ECO:0000256" key="1">
    <source>
        <dbReference type="ARBA" id="ARBA00022737"/>
    </source>
</evidence>
<keyword evidence="2" id="KW-0732">Signal</keyword>